<organism evidence="3 4">
    <name type="scientific">Clostridium folliculivorans</name>
    <dbReference type="NCBI Taxonomy" id="2886038"/>
    <lineage>
        <taxon>Bacteria</taxon>
        <taxon>Bacillati</taxon>
        <taxon>Bacillota</taxon>
        <taxon>Clostridia</taxon>
        <taxon>Eubacteriales</taxon>
        <taxon>Clostridiaceae</taxon>
        <taxon>Clostridium</taxon>
    </lineage>
</organism>
<feature type="domain" description="Phage replisome organiser N-terminal" evidence="2">
    <location>
        <begin position="6"/>
        <end position="117"/>
    </location>
</feature>
<feature type="region of interest" description="Disordered" evidence="1">
    <location>
        <begin position="145"/>
        <end position="165"/>
    </location>
</feature>
<dbReference type="Proteomes" id="UP001057868">
    <property type="component" value="Unassembled WGS sequence"/>
</dbReference>
<dbReference type="RefSeq" id="WP_261853692.1">
    <property type="nucleotide sequence ID" value="NZ_BQXY01000007.1"/>
</dbReference>
<gene>
    <name evidence="3" type="ORF">CFOLD11_36270</name>
</gene>
<dbReference type="InterPro" id="IPR053162">
    <property type="entry name" value="DnaD"/>
</dbReference>
<evidence type="ECO:0000256" key="1">
    <source>
        <dbReference type="SAM" id="MobiDB-lite"/>
    </source>
</evidence>
<comment type="caution">
    <text evidence="3">The sequence shown here is derived from an EMBL/GenBank/DDBJ whole genome shotgun (WGS) entry which is preliminary data.</text>
</comment>
<accession>A0A9W5Y577</accession>
<proteinExistence type="predicted"/>
<dbReference type="AlphaFoldDB" id="A0A9W5Y577"/>
<keyword evidence="4" id="KW-1185">Reference proteome</keyword>
<evidence type="ECO:0000313" key="3">
    <source>
        <dbReference type="EMBL" id="GKU26800.1"/>
    </source>
</evidence>
<dbReference type="InterPro" id="IPR010056">
    <property type="entry name" value="Phage_rep_org__N"/>
</dbReference>
<evidence type="ECO:0000259" key="2">
    <source>
        <dbReference type="Pfam" id="PF09681"/>
    </source>
</evidence>
<reference evidence="3" key="1">
    <citation type="journal article" date="2023" name="Int. J. Syst. Evol. Microbiol.">
        <title>&lt;i&gt;Clostridium folliculivorans&lt;/i&gt; sp. nov., isolated from soil samples of an organic paddy in Japan.</title>
        <authorList>
            <person name="Tazawa J."/>
            <person name="Kobayashi H."/>
            <person name="Tanizawa Y."/>
            <person name="Uchino A."/>
            <person name="Tanaka F."/>
            <person name="Urashima Y."/>
            <person name="Miura S."/>
            <person name="Sakamoto M."/>
            <person name="Ohkuma M."/>
            <person name="Tohno M."/>
        </authorList>
    </citation>
    <scope>NUCLEOTIDE SEQUENCE</scope>
    <source>
        <strain evidence="3">D1-1</strain>
    </source>
</reference>
<dbReference type="Pfam" id="PF09681">
    <property type="entry name" value="Phage_rep_org_N"/>
    <property type="match status" value="1"/>
</dbReference>
<sequence length="273" mass="31377">MRERKYVKFRVDMYEDTKFKIIDMKPERDVIHYIWNRLVLLAGKVNLEGDMFLSKNIPYTIETLAIEFNRDASQIKLALEVFIELEMIELSDSNIYRVKNFAKHQNIKAKKKEISKSSETAEVKNAAVQLNEGCSDEVQVIKPEGFDGQAVDSEEKNKGKYDYKDSENITADTEDYENDNVEILENNNKDIVAVNGGIEDSTDRGNLLEYNVNTTESRKRIKRNKKKKGTSRAENIDEIASCDEIIDDIEECVIDGIRPLGKDEISIVEWSFG</sequence>
<dbReference type="PANTHER" id="PTHR37293">
    <property type="entry name" value="PHAGE REPLICATION PROTEIN-RELATED"/>
    <property type="match status" value="1"/>
</dbReference>
<dbReference type="NCBIfam" id="TIGR01714">
    <property type="entry name" value="phage_rep_org_N"/>
    <property type="match status" value="1"/>
</dbReference>
<protein>
    <recommendedName>
        <fullName evidence="2">Phage replisome organiser N-terminal domain-containing protein</fullName>
    </recommendedName>
</protein>
<feature type="compositionally biased region" description="Basic and acidic residues" evidence="1">
    <location>
        <begin position="153"/>
        <end position="165"/>
    </location>
</feature>
<dbReference type="EMBL" id="BQXY01000007">
    <property type="protein sequence ID" value="GKU26800.1"/>
    <property type="molecule type" value="Genomic_DNA"/>
</dbReference>
<dbReference type="PANTHER" id="PTHR37293:SF7">
    <property type="entry name" value="HYPOTHETICAL PHAGE PROTEIN"/>
    <property type="match status" value="1"/>
</dbReference>
<name>A0A9W5Y577_9CLOT</name>
<evidence type="ECO:0000313" key="4">
    <source>
        <dbReference type="Proteomes" id="UP001057868"/>
    </source>
</evidence>